<dbReference type="OrthoDB" id="9812454at2"/>
<protein>
    <recommendedName>
        <fullName evidence="3">Porin</fullName>
    </recommendedName>
</protein>
<keyword evidence="2" id="KW-1185">Reference proteome</keyword>
<accession>A0A4Q1KBL4</accession>
<gene>
    <name evidence="1" type="ORF">EQG61_08955</name>
</gene>
<evidence type="ECO:0008006" key="3">
    <source>
        <dbReference type="Google" id="ProtNLM"/>
    </source>
</evidence>
<dbReference type="AlphaFoldDB" id="A0A4Q1KBL4"/>
<comment type="caution">
    <text evidence="1">The sequence shown here is derived from an EMBL/GenBank/DDBJ whole genome shotgun (WGS) entry which is preliminary data.</text>
</comment>
<dbReference type="Proteomes" id="UP000289857">
    <property type="component" value="Unassembled WGS sequence"/>
</dbReference>
<reference evidence="2" key="1">
    <citation type="submission" date="2019-01" db="EMBL/GenBank/DDBJ databases">
        <title>Cytophagaceae bacterium strain CAR-16.</title>
        <authorList>
            <person name="Chen W.-M."/>
        </authorList>
    </citation>
    <scope>NUCLEOTIDE SEQUENCE [LARGE SCALE GENOMIC DNA]</scope>
    <source>
        <strain evidence="2">WWJ-16</strain>
    </source>
</reference>
<organism evidence="1 2">
    <name type="scientific">Flavobacterium stagni</name>
    <dbReference type="NCBI Taxonomy" id="2506421"/>
    <lineage>
        <taxon>Bacteria</taxon>
        <taxon>Pseudomonadati</taxon>
        <taxon>Bacteroidota</taxon>
        <taxon>Flavobacteriia</taxon>
        <taxon>Flavobacteriales</taxon>
        <taxon>Flavobacteriaceae</taxon>
        <taxon>Flavobacterium</taxon>
    </lineage>
</organism>
<evidence type="ECO:0000313" key="1">
    <source>
        <dbReference type="EMBL" id="RXR22315.1"/>
    </source>
</evidence>
<dbReference type="EMBL" id="SBKN01000005">
    <property type="protein sequence ID" value="RXR22315.1"/>
    <property type="molecule type" value="Genomic_DNA"/>
</dbReference>
<sequence>MIKTTEEKAKEAARKAPISWYKIYSLEKDTTIVDTTLTIKKYYQYNYQRKDRFGQLQYPNEGQTYSYLDFSQQKYSTFPEMGFKGKHYGFMEANDIRYYHVPTPLSDIYFKTVMEQGQSVDALVAINTSKNVNVSVAFKGLRSLGKYINQLSSTGNFRLTTSYRMPSGRYTINAHFAGQDFLNGENGGITTLSNFEGNEAIYNNRARLQVYLTDAFSVLKSKRLFFDHALRINTKDAQNNLVLLHRFNYEHKYFEFNQATLSTTLVGETTSTTFNRFGDAATISKINDQLTYDKLYNRVGIQFENKTLGMLRGFIEQFNYFYNFPGAKTVGAVEIPGQLKASIATIGGEYEYRKGAWNGIATLSNSFTSQTLRNFEVKARYTVNDKNNFVFQYQNQSKLPNNNYILNQSSYDNYNWFNSFKNEKFNTLKAEANTQWLHASLQVSNISDFLYFQDTQNVPNQQLVTPHQFAESINYLAVKVDREFKYRSLGWDITALYQKVDQSQPVLNVPELTFRSSLFYSNHWFKRAMFVQTGATVNYFTKFYANDYNPILGEFFVQTQKEIGNFPVVDVFFNARVRQTRIFLIAEHVNSLFGKNNYYASPSMPYRDFIIRFGFVWNFFQ</sequence>
<name>A0A4Q1KBL4_9FLAO</name>
<dbReference type="InterPro" id="IPR025631">
    <property type="entry name" value="Porin_10"/>
</dbReference>
<evidence type="ECO:0000313" key="2">
    <source>
        <dbReference type="Proteomes" id="UP000289857"/>
    </source>
</evidence>
<proteinExistence type="predicted"/>
<dbReference type="Pfam" id="PF14121">
    <property type="entry name" value="Porin_10"/>
    <property type="match status" value="1"/>
</dbReference>